<keyword evidence="2" id="KW-1185">Reference proteome</keyword>
<gene>
    <name evidence="1" type="ORF">SEA_TRINA_146</name>
</gene>
<protein>
    <submittedName>
        <fullName evidence="1">Uncharacterized protein</fullName>
    </submittedName>
</protein>
<proteinExistence type="predicted"/>
<accession>A0A2D1AE29</accession>
<reference evidence="2" key="1">
    <citation type="submission" date="2017-08" db="EMBL/GenBank/DDBJ databases">
        <authorList>
            <person name="de Groot N.N."/>
        </authorList>
    </citation>
    <scope>NUCLEOTIDE SEQUENCE [LARGE SCALE GENOMIC DNA]</scope>
</reference>
<sequence length="339" mass="38515">MSEGENLTAQVFHDAKNKLENPVTGGKIIASNKNGITLDATGPLINFQTNDPFSGYKATFVSEASQKAMYFINEPQPEKSPERFKTNAIQNITAGINQEWKNLSSSPGKTTTLRYLMNELRIDVDFGPYTPNIGISVKINIEARGAKFYHLDPLTPWHDLLNIERWLKEELADGYDVVCNTPQTFVRITSPSRQVELSVPGGFKSVKYDDLYYYMLEYFPEAERDKLARRWGQVFVRKMFYDEARADSLSGLANELPGVKQRVKHPISGAYDTLMQVVISLNDTAKWTREQIADWIETLDDVPVFTVKVEEKVEYSVVGKITHVVTIKRVRQGEADFEL</sequence>
<organism evidence="1 2">
    <name type="scientific">Rhodococcus phage Trina</name>
    <dbReference type="NCBI Taxonomy" id="2027905"/>
    <lineage>
        <taxon>Viruses</taxon>
        <taxon>Duplodnaviria</taxon>
        <taxon>Heunggongvirae</taxon>
        <taxon>Uroviricota</taxon>
        <taxon>Caudoviricetes</taxon>
        <taxon>Trinavirus</taxon>
        <taxon>Trinavirus trina</taxon>
    </lineage>
</organism>
<dbReference type="Proteomes" id="UP000231419">
    <property type="component" value="Segment"/>
</dbReference>
<name>A0A2D1AE29_9CAUD</name>
<evidence type="ECO:0000313" key="1">
    <source>
        <dbReference type="EMBL" id="ASZ74947.1"/>
    </source>
</evidence>
<dbReference type="EMBL" id="MF668286">
    <property type="protein sequence ID" value="ASZ74947.1"/>
    <property type="molecule type" value="Genomic_DNA"/>
</dbReference>
<evidence type="ECO:0000313" key="2">
    <source>
        <dbReference type="Proteomes" id="UP000231419"/>
    </source>
</evidence>